<gene>
    <name evidence="1" type="ORF">PCANC_13216</name>
</gene>
<accession>A0A2N5V026</accession>
<evidence type="ECO:0000313" key="2">
    <source>
        <dbReference type="Proteomes" id="UP000235388"/>
    </source>
</evidence>
<dbReference type="Proteomes" id="UP000235388">
    <property type="component" value="Unassembled WGS sequence"/>
</dbReference>
<reference evidence="1 2" key="1">
    <citation type="submission" date="2017-11" db="EMBL/GenBank/DDBJ databases">
        <title>De novo assembly and phasing of dikaryotic genomes from two isolates of Puccinia coronata f. sp. avenae, the causal agent of oat crown rust.</title>
        <authorList>
            <person name="Miller M.E."/>
            <person name="Zhang Y."/>
            <person name="Omidvar V."/>
            <person name="Sperschneider J."/>
            <person name="Schwessinger B."/>
            <person name="Raley C."/>
            <person name="Palmer J.M."/>
            <person name="Garnica D."/>
            <person name="Upadhyaya N."/>
            <person name="Rathjen J."/>
            <person name="Taylor J.M."/>
            <person name="Park R.F."/>
            <person name="Dodds P.N."/>
            <person name="Hirsch C.D."/>
            <person name="Kianian S.F."/>
            <person name="Figueroa M."/>
        </authorList>
    </citation>
    <scope>NUCLEOTIDE SEQUENCE [LARGE SCALE GENOMIC DNA]</scope>
    <source>
        <strain evidence="1">12NC29</strain>
    </source>
</reference>
<keyword evidence="2" id="KW-1185">Reference proteome</keyword>
<comment type="caution">
    <text evidence="1">The sequence shown here is derived from an EMBL/GenBank/DDBJ whole genome shotgun (WGS) entry which is preliminary data.</text>
</comment>
<dbReference type="AlphaFoldDB" id="A0A2N5V026"/>
<name>A0A2N5V026_9BASI</name>
<dbReference type="EMBL" id="PGCJ01000148">
    <property type="protein sequence ID" value="PLW43358.1"/>
    <property type="molecule type" value="Genomic_DNA"/>
</dbReference>
<organism evidence="1 2">
    <name type="scientific">Puccinia coronata f. sp. avenae</name>
    <dbReference type="NCBI Taxonomy" id="200324"/>
    <lineage>
        <taxon>Eukaryota</taxon>
        <taxon>Fungi</taxon>
        <taxon>Dikarya</taxon>
        <taxon>Basidiomycota</taxon>
        <taxon>Pucciniomycotina</taxon>
        <taxon>Pucciniomycetes</taxon>
        <taxon>Pucciniales</taxon>
        <taxon>Pucciniaceae</taxon>
        <taxon>Puccinia</taxon>
    </lineage>
</organism>
<protein>
    <submittedName>
        <fullName evidence="1">Uncharacterized protein</fullName>
    </submittedName>
</protein>
<evidence type="ECO:0000313" key="1">
    <source>
        <dbReference type="EMBL" id="PLW43358.1"/>
    </source>
</evidence>
<sequence>MAQQLELLVLVPATACSLWPHLERSVSATDADAPNSCSCWSQQLRPIVPAAGALLELLVSQTEIDAPNSWSCRSQQLELLVSASETDGSSCWNRLSWKLRPMQIPAAEAIGLSK</sequence>
<proteinExistence type="predicted"/>